<dbReference type="AlphaFoldDB" id="A0A1H8B7V7"/>
<dbReference type="PANTHER" id="PTHR30265">
    <property type="entry name" value="RHO-INTERACTING TRANSCRIPTION TERMINATION FACTOR NUSG"/>
    <property type="match status" value="1"/>
</dbReference>
<feature type="domain" description="NusG-like N-terminal" evidence="4">
    <location>
        <begin position="5"/>
        <end position="103"/>
    </location>
</feature>
<dbReference type="STRING" id="573321.SAMN04488505_106128"/>
<dbReference type="GO" id="GO:0006354">
    <property type="term" value="P:DNA-templated transcription elongation"/>
    <property type="evidence" value="ECO:0007669"/>
    <property type="project" value="InterPro"/>
</dbReference>
<dbReference type="RefSeq" id="WP_089917455.1">
    <property type="nucleotide sequence ID" value="NZ_FOBB01000006.1"/>
</dbReference>
<dbReference type="SUPFAM" id="SSF82679">
    <property type="entry name" value="N-utilization substance G protein NusG, N-terminal domain"/>
    <property type="match status" value="1"/>
</dbReference>
<evidence type="ECO:0000256" key="1">
    <source>
        <dbReference type="ARBA" id="ARBA00022814"/>
    </source>
</evidence>
<dbReference type="InterPro" id="IPR043425">
    <property type="entry name" value="NusG-like"/>
</dbReference>
<dbReference type="NCBIfam" id="NF033644">
    <property type="entry name" value="antiterm_UpxY"/>
    <property type="match status" value="1"/>
</dbReference>
<dbReference type="InterPro" id="IPR006645">
    <property type="entry name" value="NGN-like_dom"/>
</dbReference>
<dbReference type="Pfam" id="PF02357">
    <property type="entry name" value="NusG"/>
    <property type="match status" value="1"/>
</dbReference>
<dbReference type="SMART" id="SM00738">
    <property type="entry name" value="NGN"/>
    <property type="match status" value="1"/>
</dbReference>
<dbReference type="Gene3D" id="3.30.70.940">
    <property type="entry name" value="NusG, N-terminal domain"/>
    <property type="match status" value="1"/>
</dbReference>
<dbReference type="GO" id="GO:0031564">
    <property type="term" value="P:transcription antitermination"/>
    <property type="evidence" value="ECO:0007669"/>
    <property type="project" value="UniProtKB-KW"/>
</dbReference>
<name>A0A1H8B7V7_9BACT</name>
<evidence type="ECO:0000256" key="3">
    <source>
        <dbReference type="ARBA" id="ARBA00023163"/>
    </source>
</evidence>
<sequence length="177" mass="20340">MGQFSPAWCLIYTRSKQEKKVAGLLSKHNITCLLPLKKEISKRRDRVKVIDEPLFPSYVFVQLQSLTEYTSSLNLEGVCYYVKFNNQIAKISEQEIENIRLLSSVATGVEVSFERFQKGTEYLIEQGPLSGLFCEIIEYKGHHKLLVRVQILQRAVLMNLPVDYLAEVTREKNILVG</sequence>
<keyword evidence="3" id="KW-0804">Transcription</keyword>
<dbReference type="EMBL" id="FOBB01000006">
    <property type="protein sequence ID" value="SEM78174.1"/>
    <property type="molecule type" value="Genomic_DNA"/>
</dbReference>
<organism evidence="5 6">
    <name type="scientific">Chitinophaga rupis</name>
    <dbReference type="NCBI Taxonomy" id="573321"/>
    <lineage>
        <taxon>Bacteria</taxon>
        <taxon>Pseudomonadati</taxon>
        <taxon>Bacteroidota</taxon>
        <taxon>Chitinophagia</taxon>
        <taxon>Chitinophagales</taxon>
        <taxon>Chitinophagaceae</taxon>
        <taxon>Chitinophaga</taxon>
    </lineage>
</organism>
<dbReference type="OrthoDB" id="9796143at2"/>
<evidence type="ECO:0000256" key="2">
    <source>
        <dbReference type="ARBA" id="ARBA00023015"/>
    </source>
</evidence>
<evidence type="ECO:0000259" key="4">
    <source>
        <dbReference type="SMART" id="SM00738"/>
    </source>
</evidence>
<protein>
    <submittedName>
        <fullName evidence="5">Transcription antitermination factor NusG</fullName>
    </submittedName>
</protein>
<keyword evidence="6" id="KW-1185">Reference proteome</keyword>
<dbReference type="InterPro" id="IPR036735">
    <property type="entry name" value="NGN_dom_sf"/>
</dbReference>
<evidence type="ECO:0000313" key="5">
    <source>
        <dbReference type="EMBL" id="SEM78174.1"/>
    </source>
</evidence>
<dbReference type="Proteomes" id="UP000198984">
    <property type="component" value="Unassembled WGS sequence"/>
</dbReference>
<keyword evidence="2" id="KW-0805">Transcription regulation</keyword>
<keyword evidence="1" id="KW-0889">Transcription antitermination</keyword>
<proteinExistence type="predicted"/>
<accession>A0A1H8B7V7</accession>
<evidence type="ECO:0000313" key="6">
    <source>
        <dbReference type="Proteomes" id="UP000198984"/>
    </source>
</evidence>
<dbReference type="PANTHER" id="PTHR30265:SF4">
    <property type="entry name" value="KOW MOTIF FAMILY PROTEIN, EXPRESSED"/>
    <property type="match status" value="1"/>
</dbReference>
<gene>
    <name evidence="5" type="ORF">SAMN04488505_106128</name>
</gene>
<reference evidence="5 6" key="1">
    <citation type="submission" date="2016-10" db="EMBL/GenBank/DDBJ databases">
        <authorList>
            <person name="de Groot N.N."/>
        </authorList>
    </citation>
    <scope>NUCLEOTIDE SEQUENCE [LARGE SCALE GENOMIC DNA]</scope>
    <source>
        <strain evidence="5 6">DSM 21039</strain>
    </source>
</reference>